<keyword evidence="1" id="KW-0547">Nucleotide-binding</keyword>
<sequence length="449" mass="50538">MAANETVIDTIPYFPTGNNNDDDDDDDEKNKKNQDEPPPSPQIPVTILTGFLGCGKTTLLNHILRDPTHGRKFAVIENEFGEVGVDEELISGGAENVIDEELIEVLNGCICCTVRGDLIKALKNLYTTKKGRFDSVIIETTGLADPAPVCQTFFMDDEIQNMYKLDCVVTVVDAVNILERIREVKPEGVENEAVEQVCFSDKILLNKIDLVPKDEHFDASLEEIETELRALNPTASIQRTSYAKIDPGDILDVQAFELQRVLDFDPEFLDEDQEHEHDATVSSVAVKVEGEVNINLLQSWMRRLVVEDGANLYRYKGVIAVKDISKKFVFQGVGMAFLGEFDDNFHWKENEVRESRFVFIGKHLNHNFYREGFMKCIVPKEGSIVLRFPVGTVVEANVGVYQSGTVLKQWDEDNAYLIEIEGPPKTNVWAPIDHDAYIRAITSCSENEK</sequence>
<dbReference type="SUPFAM" id="SSF52540">
    <property type="entry name" value="P-loop containing nucleoside triphosphate hydrolases"/>
    <property type="match status" value="1"/>
</dbReference>
<feature type="domain" description="CobW/HypB/UreG nucleotide-binding" evidence="7">
    <location>
        <begin position="44"/>
        <end position="236"/>
    </location>
</feature>
<dbReference type="InterPro" id="IPR003495">
    <property type="entry name" value="CobW/HypB/UreG_nucleotide-bd"/>
</dbReference>
<feature type="domain" description="CobW C-terminal" evidence="8">
    <location>
        <begin position="281"/>
        <end position="376"/>
    </location>
</feature>
<dbReference type="InterPro" id="IPR051316">
    <property type="entry name" value="Zinc-reg_GTPase_activator"/>
</dbReference>
<dbReference type="EMBL" id="KV784355">
    <property type="protein sequence ID" value="OEU20126.1"/>
    <property type="molecule type" value="Genomic_DNA"/>
</dbReference>
<dbReference type="Gene3D" id="3.40.50.300">
    <property type="entry name" value="P-loop containing nucleotide triphosphate hydrolases"/>
    <property type="match status" value="1"/>
</dbReference>
<name>A0A1E7FPQ5_9STRA</name>
<dbReference type="GO" id="GO:0005737">
    <property type="term" value="C:cytoplasm"/>
    <property type="evidence" value="ECO:0007669"/>
    <property type="project" value="TreeGrafter"/>
</dbReference>
<evidence type="ECO:0000256" key="4">
    <source>
        <dbReference type="ARBA" id="ARBA00034320"/>
    </source>
</evidence>
<keyword evidence="2" id="KW-0378">Hydrolase</keyword>
<dbReference type="PANTHER" id="PTHR13748:SF62">
    <property type="entry name" value="COBW DOMAIN-CONTAINING PROTEIN"/>
    <property type="match status" value="1"/>
</dbReference>
<dbReference type="PANTHER" id="PTHR13748">
    <property type="entry name" value="COBW-RELATED"/>
    <property type="match status" value="1"/>
</dbReference>
<evidence type="ECO:0000259" key="8">
    <source>
        <dbReference type="Pfam" id="PF07683"/>
    </source>
</evidence>
<dbReference type="AlphaFoldDB" id="A0A1E7FPQ5"/>
<dbReference type="Gene3D" id="3.30.1220.10">
    <property type="entry name" value="CobW-like, C-terminal domain"/>
    <property type="match status" value="1"/>
</dbReference>
<protein>
    <submittedName>
        <fullName evidence="9">CobW-domain-containing protein</fullName>
    </submittedName>
</protein>
<dbReference type="SUPFAM" id="SSF90002">
    <property type="entry name" value="Hypothetical protein YjiA, C-terminal domain"/>
    <property type="match status" value="1"/>
</dbReference>
<dbReference type="KEGG" id="fcy:FRACYDRAFT_224667"/>
<dbReference type="GO" id="GO:0000166">
    <property type="term" value="F:nucleotide binding"/>
    <property type="evidence" value="ECO:0007669"/>
    <property type="project" value="UniProtKB-KW"/>
</dbReference>
<dbReference type="InParanoid" id="A0A1E7FPQ5"/>
<dbReference type="GO" id="GO:0016787">
    <property type="term" value="F:hydrolase activity"/>
    <property type="evidence" value="ECO:0007669"/>
    <property type="project" value="UniProtKB-KW"/>
</dbReference>
<dbReference type="FunCoup" id="A0A1E7FPQ5">
    <property type="interactions" value="10"/>
</dbReference>
<evidence type="ECO:0000256" key="3">
    <source>
        <dbReference type="ARBA" id="ARBA00023186"/>
    </source>
</evidence>
<proteinExistence type="inferred from homology"/>
<accession>A0A1E7FPQ5</accession>
<evidence type="ECO:0000313" key="9">
    <source>
        <dbReference type="EMBL" id="OEU20126.1"/>
    </source>
</evidence>
<comment type="similarity">
    <text evidence="4">Belongs to the SIMIBI class G3E GTPase family. ZNG1 subfamily.</text>
</comment>
<organism evidence="9 10">
    <name type="scientific">Fragilariopsis cylindrus CCMP1102</name>
    <dbReference type="NCBI Taxonomy" id="635003"/>
    <lineage>
        <taxon>Eukaryota</taxon>
        <taxon>Sar</taxon>
        <taxon>Stramenopiles</taxon>
        <taxon>Ochrophyta</taxon>
        <taxon>Bacillariophyta</taxon>
        <taxon>Bacillariophyceae</taxon>
        <taxon>Bacillariophycidae</taxon>
        <taxon>Bacillariales</taxon>
        <taxon>Bacillariaceae</taxon>
        <taxon>Fragilariopsis</taxon>
    </lineage>
</organism>
<evidence type="ECO:0000313" key="10">
    <source>
        <dbReference type="Proteomes" id="UP000095751"/>
    </source>
</evidence>
<dbReference type="InterPro" id="IPR036627">
    <property type="entry name" value="CobW-likC_sf"/>
</dbReference>
<dbReference type="OrthoDB" id="258627at2759"/>
<dbReference type="Proteomes" id="UP000095751">
    <property type="component" value="Unassembled WGS sequence"/>
</dbReference>
<keyword evidence="10" id="KW-1185">Reference proteome</keyword>
<feature type="region of interest" description="Disordered" evidence="6">
    <location>
        <begin position="1"/>
        <end position="42"/>
    </location>
</feature>
<comment type="catalytic activity">
    <reaction evidence="5">
        <text>GTP + H2O = GDP + phosphate + H(+)</text>
        <dbReference type="Rhea" id="RHEA:19669"/>
        <dbReference type="ChEBI" id="CHEBI:15377"/>
        <dbReference type="ChEBI" id="CHEBI:15378"/>
        <dbReference type="ChEBI" id="CHEBI:37565"/>
        <dbReference type="ChEBI" id="CHEBI:43474"/>
        <dbReference type="ChEBI" id="CHEBI:58189"/>
    </reaction>
    <physiologicalReaction direction="left-to-right" evidence="5">
        <dbReference type="Rhea" id="RHEA:19670"/>
    </physiologicalReaction>
</comment>
<evidence type="ECO:0000256" key="6">
    <source>
        <dbReference type="SAM" id="MobiDB-lite"/>
    </source>
</evidence>
<evidence type="ECO:0000256" key="2">
    <source>
        <dbReference type="ARBA" id="ARBA00022801"/>
    </source>
</evidence>
<dbReference type="InterPro" id="IPR027417">
    <property type="entry name" value="P-loop_NTPase"/>
</dbReference>
<dbReference type="InterPro" id="IPR011629">
    <property type="entry name" value="CobW-like_C"/>
</dbReference>
<dbReference type="Pfam" id="PF02492">
    <property type="entry name" value="cobW"/>
    <property type="match status" value="1"/>
</dbReference>
<evidence type="ECO:0000256" key="1">
    <source>
        <dbReference type="ARBA" id="ARBA00022741"/>
    </source>
</evidence>
<evidence type="ECO:0000256" key="5">
    <source>
        <dbReference type="ARBA" id="ARBA00049117"/>
    </source>
</evidence>
<dbReference type="CDD" id="cd03112">
    <property type="entry name" value="CobW-like"/>
    <property type="match status" value="1"/>
</dbReference>
<keyword evidence="3" id="KW-0143">Chaperone</keyword>
<dbReference type="Pfam" id="PF07683">
    <property type="entry name" value="CobW_C"/>
    <property type="match status" value="1"/>
</dbReference>
<reference evidence="9 10" key="1">
    <citation type="submission" date="2016-09" db="EMBL/GenBank/DDBJ databases">
        <title>Extensive genetic diversity and differential bi-allelic expression allows diatom success in the polar Southern Ocean.</title>
        <authorList>
            <consortium name="DOE Joint Genome Institute"/>
            <person name="Mock T."/>
            <person name="Otillar R.P."/>
            <person name="Strauss J."/>
            <person name="Dupont C."/>
            <person name="Frickenhaus S."/>
            <person name="Maumus F."/>
            <person name="Mcmullan M."/>
            <person name="Sanges R."/>
            <person name="Schmutz J."/>
            <person name="Toseland A."/>
            <person name="Valas R."/>
            <person name="Veluchamy A."/>
            <person name="Ward B.J."/>
            <person name="Allen A."/>
            <person name="Barry K."/>
            <person name="Falciatore A."/>
            <person name="Ferrante M."/>
            <person name="Fortunato A.E."/>
            <person name="Gloeckner G."/>
            <person name="Gruber A."/>
            <person name="Hipkin R."/>
            <person name="Janech M."/>
            <person name="Kroth P."/>
            <person name="Leese F."/>
            <person name="Lindquist E."/>
            <person name="Lyon B.R."/>
            <person name="Martin J."/>
            <person name="Mayer C."/>
            <person name="Parker M."/>
            <person name="Quesneville H."/>
            <person name="Raymond J."/>
            <person name="Uhlig C."/>
            <person name="Valentin K.U."/>
            <person name="Worden A.Z."/>
            <person name="Armbrust E.V."/>
            <person name="Bowler C."/>
            <person name="Green B."/>
            <person name="Moulton V."/>
            <person name="Van Oosterhout C."/>
            <person name="Grigoriev I."/>
        </authorList>
    </citation>
    <scope>NUCLEOTIDE SEQUENCE [LARGE SCALE GENOMIC DNA]</scope>
    <source>
        <strain evidence="9 10">CCMP1102</strain>
    </source>
</reference>
<gene>
    <name evidence="9" type="ORF">FRACYDRAFT_224667</name>
</gene>
<evidence type="ECO:0000259" key="7">
    <source>
        <dbReference type="Pfam" id="PF02492"/>
    </source>
</evidence>